<proteinExistence type="predicted"/>
<dbReference type="PROSITE" id="PS00198">
    <property type="entry name" value="4FE4S_FER_1"/>
    <property type="match status" value="1"/>
</dbReference>
<dbReference type="InterPro" id="IPR023210">
    <property type="entry name" value="NADP_OxRdtase_dom"/>
</dbReference>
<evidence type="ECO:0000256" key="3">
    <source>
        <dbReference type="ARBA" id="ARBA00023014"/>
    </source>
</evidence>
<evidence type="ECO:0000313" key="6">
    <source>
        <dbReference type="Proteomes" id="UP000824073"/>
    </source>
</evidence>
<dbReference type="Proteomes" id="UP000824073">
    <property type="component" value="Unassembled WGS sequence"/>
</dbReference>
<dbReference type="PROSITE" id="PS51379">
    <property type="entry name" value="4FE4S_FER_2"/>
    <property type="match status" value="1"/>
</dbReference>
<evidence type="ECO:0000256" key="2">
    <source>
        <dbReference type="ARBA" id="ARBA00023004"/>
    </source>
</evidence>
<dbReference type="SUPFAM" id="SSF46548">
    <property type="entry name" value="alpha-helical ferredoxin"/>
    <property type="match status" value="1"/>
</dbReference>
<keyword evidence="2" id="KW-0408">Iron</keyword>
<comment type="caution">
    <text evidence="5">The sequence shown here is derived from an EMBL/GenBank/DDBJ whole genome shotgun (WGS) entry which is preliminary data.</text>
</comment>
<dbReference type="InterPro" id="IPR036812">
    <property type="entry name" value="NAD(P)_OxRdtase_dom_sf"/>
</dbReference>
<reference evidence="5" key="2">
    <citation type="journal article" date="2021" name="PeerJ">
        <title>Extensive microbial diversity within the chicken gut microbiome revealed by metagenomics and culture.</title>
        <authorList>
            <person name="Gilroy R."/>
            <person name="Ravi A."/>
            <person name="Getino M."/>
            <person name="Pursley I."/>
            <person name="Horton D.L."/>
            <person name="Alikhan N.F."/>
            <person name="Baker D."/>
            <person name="Gharbi K."/>
            <person name="Hall N."/>
            <person name="Watson M."/>
            <person name="Adriaenssens E.M."/>
            <person name="Foster-Nyarko E."/>
            <person name="Jarju S."/>
            <person name="Secka A."/>
            <person name="Antonio M."/>
            <person name="Oren A."/>
            <person name="Chaudhuri R.R."/>
            <person name="La Ragione R."/>
            <person name="Hildebrand F."/>
            <person name="Pallen M.J."/>
        </authorList>
    </citation>
    <scope>NUCLEOTIDE SEQUENCE</scope>
    <source>
        <strain evidence="5">CHK191-8634</strain>
    </source>
</reference>
<dbReference type="Gene3D" id="3.20.20.100">
    <property type="entry name" value="NADP-dependent oxidoreductase domain"/>
    <property type="match status" value="1"/>
</dbReference>
<organism evidence="5 6">
    <name type="scientific">Candidatus Ventrousia excrementavium</name>
    <dbReference type="NCBI Taxonomy" id="2840961"/>
    <lineage>
        <taxon>Bacteria</taxon>
        <taxon>Bacillati</taxon>
        <taxon>Bacillota</taxon>
        <taxon>Clostridia</taxon>
        <taxon>Eubacteriales</taxon>
        <taxon>Clostridiaceae</taxon>
        <taxon>Clostridiaceae incertae sedis</taxon>
        <taxon>Candidatus Ventrousia</taxon>
    </lineage>
</organism>
<name>A0A9D1LLC2_9CLOT</name>
<feature type="domain" description="4Fe-4S ferredoxin-type" evidence="4">
    <location>
        <begin position="346"/>
        <end position="375"/>
    </location>
</feature>
<dbReference type="GO" id="GO:0051536">
    <property type="term" value="F:iron-sulfur cluster binding"/>
    <property type="evidence" value="ECO:0007669"/>
    <property type="project" value="UniProtKB-KW"/>
</dbReference>
<evidence type="ECO:0000313" key="5">
    <source>
        <dbReference type="EMBL" id="HIU42972.1"/>
    </source>
</evidence>
<dbReference type="InterPro" id="IPR017896">
    <property type="entry name" value="4Fe4S_Fe-S-bd"/>
</dbReference>
<dbReference type="CDD" id="cd19100">
    <property type="entry name" value="AKR_unchar"/>
    <property type="match status" value="1"/>
</dbReference>
<gene>
    <name evidence="5" type="ORF">IAB67_01595</name>
</gene>
<evidence type="ECO:0000256" key="1">
    <source>
        <dbReference type="ARBA" id="ARBA00022723"/>
    </source>
</evidence>
<dbReference type="AlphaFoldDB" id="A0A9D1LLC2"/>
<keyword evidence="3" id="KW-0411">Iron-sulfur</keyword>
<dbReference type="PANTHER" id="PTHR43312">
    <property type="entry name" value="D-THREO-ALDOSE 1-DEHYDROGENASE"/>
    <property type="match status" value="1"/>
</dbReference>
<dbReference type="Pfam" id="PF00248">
    <property type="entry name" value="Aldo_ket_red"/>
    <property type="match status" value="1"/>
</dbReference>
<dbReference type="EMBL" id="DVMR01000015">
    <property type="protein sequence ID" value="HIU42972.1"/>
    <property type="molecule type" value="Genomic_DNA"/>
</dbReference>
<sequence length="384" mass="41858">MNYRTLGKSGLHVSEVGLGAEHLQGLPAEQVFAVVDRAIERGINIIDVFMSEPQVRTDIGRAIAGRREQVILQGHIGAAWLDGQYRRTRDLAQCQRFFEDFCTRLGVETVDIGMLHYIDDEADFERVFHGDVLKYALSLREKGTIGALGMSSHNPIIARKAVETGLLDVLLFSINPAYDVMPGDAALDSLFDAESYRSPALAGIDPARALLYQTCAKNNVGITVMKSLAAGALLSDRTSPFGRALTPVQCIHYALTRPAVASVLVGCRTPDEVDAAVAYEESSAAERDYSAVLGTAPLFSMEGRCMYCNHCLPCPSQIDIAAVGRLLDMALLHEHGVPATAAEHYKALSAHAGDCIECRSCERNCPFHVPVVERMHRARELFGL</sequence>
<protein>
    <submittedName>
        <fullName evidence="5">Aldo/keto reductase</fullName>
    </submittedName>
</protein>
<dbReference type="SUPFAM" id="SSF51430">
    <property type="entry name" value="NAD(P)-linked oxidoreductase"/>
    <property type="match status" value="1"/>
</dbReference>
<dbReference type="InterPro" id="IPR017900">
    <property type="entry name" value="4Fe4S_Fe_S_CS"/>
</dbReference>
<reference evidence="5" key="1">
    <citation type="submission" date="2020-10" db="EMBL/GenBank/DDBJ databases">
        <authorList>
            <person name="Gilroy R."/>
        </authorList>
    </citation>
    <scope>NUCLEOTIDE SEQUENCE</scope>
    <source>
        <strain evidence="5">CHK191-8634</strain>
    </source>
</reference>
<dbReference type="InterPro" id="IPR053135">
    <property type="entry name" value="AKR2_Oxidoreductase"/>
</dbReference>
<accession>A0A9D1LLC2</accession>
<dbReference type="GO" id="GO:0046872">
    <property type="term" value="F:metal ion binding"/>
    <property type="evidence" value="ECO:0007669"/>
    <property type="project" value="UniProtKB-KW"/>
</dbReference>
<keyword evidence="1" id="KW-0479">Metal-binding</keyword>
<dbReference type="PANTHER" id="PTHR43312:SF1">
    <property type="entry name" value="NADP-DEPENDENT OXIDOREDUCTASE DOMAIN-CONTAINING PROTEIN"/>
    <property type="match status" value="1"/>
</dbReference>
<evidence type="ECO:0000259" key="4">
    <source>
        <dbReference type="PROSITE" id="PS51379"/>
    </source>
</evidence>